<dbReference type="InterPro" id="IPR036047">
    <property type="entry name" value="F-box-like_dom_sf"/>
</dbReference>
<dbReference type="SMART" id="SM00256">
    <property type="entry name" value="FBOX"/>
    <property type="match status" value="1"/>
</dbReference>
<reference evidence="3 4" key="1">
    <citation type="journal article" date="2019" name="Nat. Plants">
        <title>Genome sequencing of Musa balbisiana reveals subgenome evolution and function divergence in polyploid bananas.</title>
        <authorList>
            <person name="Yao X."/>
        </authorList>
    </citation>
    <scope>NUCLEOTIDE SEQUENCE [LARGE SCALE GENOMIC DNA]</scope>
    <source>
        <strain evidence="4">cv. DH-PKW</strain>
        <tissue evidence="3">Leaves</tissue>
    </source>
</reference>
<dbReference type="CDD" id="cd09917">
    <property type="entry name" value="F-box_SF"/>
    <property type="match status" value="1"/>
</dbReference>
<dbReference type="Pfam" id="PF24104">
    <property type="entry name" value="At5g52880_ARM"/>
    <property type="match status" value="1"/>
</dbReference>
<dbReference type="Proteomes" id="UP000317650">
    <property type="component" value="Chromosome 4"/>
</dbReference>
<sequence length="308" mass="34059">MGRATVRERYEKLGLAEALSRAHDYPSACQELGLILRLAYADLPKNLQSVVFQDTLSAFRFLPEVQTGHGLSSANVLLQAAEVALPKQKKALAVSEFKHAAVAHKRRSRAHHDGGSVVLPYDVLVHIFSFLDLRSLASVGLVCWAWNSAAIDNGLWQMLYSNLFDNDSTCTSKEQDHKLVPDGKDVVFHGGMGVDPTINVDWKEAVRRKCEGVSSWKFLPNRVVCGHCQSIIWSSGITCRTSHECSKIGNQKLNIRPISPYKVVEYLLGEIELAVMSSDTDDSDSDGPSPSTQHLPRLWAYPKLSSNS</sequence>
<feature type="domain" description="F-box" evidence="2">
    <location>
        <begin position="119"/>
        <end position="159"/>
    </location>
</feature>
<name>A0A4S8KEM3_MUSBA</name>
<proteinExistence type="predicted"/>
<dbReference type="AlphaFoldDB" id="A0A4S8KEM3"/>
<dbReference type="InterPro" id="IPR057039">
    <property type="entry name" value="At5g52880_ARM"/>
</dbReference>
<dbReference type="PANTHER" id="PTHR47744">
    <property type="entry name" value="OS05G0526300 PROTEIN"/>
    <property type="match status" value="1"/>
</dbReference>
<dbReference type="PROSITE" id="PS50181">
    <property type="entry name" value="FBOX"/>
    <property type="match status" value="1"/>
</dbReference>
<gene>
    <name evidence="3" type="ORF">C4D60_Mb04t25480</name>
</gene>
<accession>A0A4S8KEM3</accession>
<evidence type="ECO:0000256" key="1">
    <source>
        <dbReference type="SAM" id="MobiDB-lite"/>
    </source>
</evidence>
<dbReference type="SUPFAM" id="SSF81383">
    <property type="entry name" value="F-box domain"/>
    <property type="match status" value="1"/>
</dbReference>
<dbReference type="Pfam" id="PF12937">
    <property type="entry name" value="F-box-like"/>
    <property type="match status" value="1"/>
</dbReference>
<evidence type="ECO:0000259" key="2">
    <source>
        <dbReference type="PROSITE" id="PS50181"/>
    </source>
</evidence>
<comment type="caution">
    <text evidence="3">The sequence shown here is derived from an EMBL/GenBank/DDBJ whole genome shotgun (WGS) entry which is preliminary data.</text>
</comment>
<protein>
    <recommendedName>
        <fullName evidence="2">F-box domain-containing protein</fullName>
    </recommendedName>
</protein>
<dbReference type="PANTHER" id="PTHR47744:SF1">
    <property type="entry name" value="OS05G0526300 PROTEIN"/>
    <property type="match status" value="1"/>
</dbReference>
<dbReference type="STRING" id="52838.A0A4S8KEM3"/>
<organism evidence="3 4">
    <name type="scientific">Musa balbisiana</name>
    <name type="common">Banana</name>
    <dbReference type="NCBI Taxonomy" id="52838"/>
    <lineage>
        <taxon>Eukaryota</taxon>
        <taxon>Viridiplantae</taxon>
        <taxon>Streptophyta</taxon>
        <taxon>Embryophyta</taxon>
        <taxon>Tracheophyta</taxon>
        <taxon>Spermatophyta</taxon>
        <taxon>Magnoliopsida</taxon>
        <taxon>Liliopsida</taxon>
        <taxon>Zingiberales</taxon>
        <taxon>Musaceae</taxon>
        <taxon>Musa</taxon>
    </lineage>
</organism>
<feature type="region of interest" description="Disordered" evidence="1">
    <location>
        <begin position="278"/>
        <end position="308"/>
    </location>
</feature>
<dbReference type="EMBL" id="PYDT01000001">
    <property type="protein sequence ID" value="THU73684.1"/>
    <property type="molecule type" value="Genomic_DNA"/>
</dbReference>
<evidence type="ECO:0000313" key="3">
    <source>
        <dbReference type="EMBL" id="THU73684.1"/>
    </source>
</evidence>
<dbReference type="InterPro" id="IPR001810">
    <property type="entry name" value="F-box_dom"/>
</dbReference>
<evidence type="ECO:0000313" key="4">
    <source>
        <dbReference type="Proteomes" id="UP000317650"/>
    </source>
</evidence>
<keyword evidence="4" id="KW-1185">Reference proteome</keyword>
<dbReference type="Gene3D" id="1.20.1280.50">
    <property type="match status" value="1"/>
</dbReference>